<keyword evidence="11" id="KW-1185">Reference proteome</keyword>
<keyword evidence="4 9" id="KW-0679">Respiratory chain</keyword>
<reference evidence="11" key="1">
    <citation type="submission" date="2016-02" db="EMBL/GenBank/DDBJ databases">
        <title>Comparative genomics of biotechnologically important yeasts.</title>
        <authorList>
            <consortium name="DOE Joint Genome Institute"/>
            <person name="Riley R."/>
            <person name="Haridas S."/>
            <person name="Wolfe K.H."/>
            <person name="Lopes M.R."/>
            <person name="Hittinger C.T."/>
            <person name="Goker M."/>
            <person name="Salamov A."/>
            <person name="Wisecaver J."/>
            <person name="Long T.M."/>
            <person name="Aerts A.L."/>
            <person name="Barry K."/>
            <person name="Choi C."/>
            <person name="Clum A."/>
            <person name="Coughlan A.Y."/>
            <person name="Deshpande S."/>
            <person name="Douglass A.P."/>
            <person name="Hanson S.J."/>
            <person name="Klenk H.-P."/>
            <person name="Labutti K."/>
            <person name="Lapidus A."/>
            <person name="Lindquist E."/>
            <person name="Lipzen A."/>
            <person name="Meier-Kolthoff J.P."/>
            <person name="Ohm R.A."/>
            <person name="Otillar R.P."/>
            <person name="Pangilinan J."/>
            <person name="Peng Y."/>
            <person name="Rokas A."/>
            <person name="Rosa C.A."/>
            <person name="Scheuner C."/>
            <person name="Sibirny A.A."/>
            <person name="Slot J.C."/>
            <person name="Stielow J.B."/>
            <person name="Sun H."/>
            <person name="Kurtzman C.P."/>
            <person name="Blackwell M."/>
            <person name="Jeffries T.W."/>
            <person name="Grigoriev I.V."/>
        </authorList>
    </citation>
    <scope>NUCLEOTIDE SEQUENCE [LARGE SCALE GENOMIC DNA]</scope>
    <source>
        <strain evidence="11">NRRL Y-17796</strain>
    </source>
</reference>
<evidence type="ECO:0000313" key="10">
    <source>
        <dbReference type="EMBL" id="ODV91145.1"/>
    </source>
</evidence>
<keyword evidence="8" id="KW-1015">Disulfide bond</keyword>
<dbReference type="OrthoDB" id="276296at2759"/>
<keyword evidence="5" id="KW-0677">Repeat</keyword>
<evidence type="ECO:0000256" key="8">
    <source>
        <dbReference type="ARBA" id="ARBA00023157"/>
    </source>
</evidence>
<gene>
    <name evidence="10" type="ORF">CANCADRAFT_117615</name>
</gene>
<evidence type="ECO:0000256" key="2">
    <source>
        <dbReference type="ARBA" id="ARBA00010705"/>
    </source>
</evidence>
<protein>
    <recommendedName>
        <fullName evidence="9">NADH-ubiquinone oxidoreductase</fullName>
    </recommendedName>
</protein>
<keyword evidence="3 9" id="KW-0813">Transport</keyword>
<dbReference type="Proteomes" id="UP000095023">
    <property type="component" value="Unassembled WGS sequence"/>
</dbReference>
<evidence type="ECO:0000256" key="9">
    <source>
        <dbReference type="PIRNR" id="PIRNR017016"/>
    </source>
</evidence>
<dbReference type="PROSITE" id="PS51808">
    <property type="entry name" value="CHCH"/>
    <property type="match status" value="1"/>
</dbReference>
<dbReference type="AlphaFoldDB" id="A0A1E4THC3"/>
<sequence length="171" mass="19055">MVNVREPVVNYGLVVEPAPMPPHIPEVPEIGASSAPLMSASFFIGARCKPYGDDYLLCKKEANGRGELDCLSEGRRVTRCAISVLSDIKKHCAKEFFTHWDCLDRNELEFRNCRPAEAILNSCVYKNLGLEKKIPGTAEGTTPIHLREKYIYKPYREDPASIALAKAKASE</sequence>
<dbReference type="PANTHER" id="PTHR13344">
    <property type="entry name" value="NADH-UBIQUINONE OXIDOREDUCTASE"/>
    <property type="match status" value="1"/>
</dbReference>
<dbReference type="PIRSF" id="PIRSF017016">
    <property type="entry name" value="NDUA8"/>
    <property type="match status" value="1"/>
</dbReference>
<evidence type="ECO:0000256" key="6">
    <source>
        <dbReference type="ARBA" id="ARBA00022982"/>
    </source>
</evidence>
<dbReference type="GO" id="GO:0005743">
    <property type="term" value="C:mitochondrial inner membrane"/>
    <property type="evidence" value="ECO:0007669"/>
    <property type="project" value="UniProtKB-SubCell"/>
</dbReference>
<dbReference type="EMBL" id="KV453842">
    <property type="protein sequence ID" value="ODV91145.1"/>
    <property type="molecule type" value="Genomic_DNA"/>
</dbReference>
<comment type="subcellular location">
    <subcellularLocation>
        <location evidence="9">Mitochondrion inner membrane</location>
    </subcellularLocation>
</comment>
<keyword evidence="7 9" id="KW-0496">Mitochondrion</keyword>
<keyword evidence="9" id="KW-0472">Membrane</keyword>
<evidence type="ECO:0000256" key="3">
    <source>
        <dbReference type="ARBA" id="ARBA00022448"/>
    </source>
</evidence>
<evidence type="ECO:0000256" key="5">
    <source>
        <dbReference type="ARBA" id="ARBA00022737"/>
    </source>
</evidence>
<name>A0A1E4THC3_9ASCO</name>
<evidence type="ECO:0000256" key="4">
    <source>
        <dbReference type="ARBA" id="ARBA00022660"/>
    </source>
</evidence>
<comment type="similarity">
    <text evidence="2 9">Belongs to the complex I NDUFA8 subunit family.</text>
</comment>
<keyword evidence="6 9" id="KW-0249">Electron transport</keyword>
<dbReference type="GO" id="GO:0006120">
    <property type="term" value="P:mitochondrial electron transport, NADH to ubiquinone"/>
    <property type="evidence" value="ECO:0007669"/>
    <property type="project" value="InterPro"/>
</dbReference>
<accession>A0A1E4THC3</accession>
<organism evidence="10 11">
    <name type="scientific">Tortispora caseinolytica NRRL Y-17796</name>
    <dbReference type="NCBI Taxonomy" id="767744"/>
    <lineage>
        <taxon>Eukaryota</taxon>
        <taxon>Fungi</taxon>
        <taxon>Dikarya</taxon>
        <taxon>Ascomycota</taxon>
        <taxon>Saccharomycotina</taxon>
        <taxon>Trigonopsidomycetes</taxon>
        <taxon>Trigonopsidales</taxon>
        <taxon>Trigonopsidaceae</taxon>
        <taxon>Tortispora</taxon>
    </lineage>
</organism>
<dbReference type="PANTHER" id="PTHR13344:SF0">
    <property type="entry name" value="NADH DEHYDROGENASE [UBIQUINONE] 1 ALPHA SUBCOMPLEX SUBUNIT 8"/>
    <property type="match status" value="1"/>
</dbReference>
<evidence type="ECO:0000313" key="11">
    <source>
        <dbReference type="Proteomes" id="UP000095023"/>
    </source>
</evidence>
<dbReference type="InterPro" id="IPR016680">
    <property type="entry name" value="NDUFA8"/>
</dbReference>
<evidence type="ECO:0000256" key="1">
    <source>
        <dbReference type="ARBA" id="ARBA00003195"/>
    </source>
</evidence>
<comment type="function">
    <text evidence="1 9">Accessory subunit of the mitochondrial membrane respiratory chain NADH dehydrogenase (Complex I), that is believed not to be involved in catalysis. Complex I functions in the transfer of electrons from NADH to the respiratory chain. The immediate electron acceptor for the enzyme is believed to be ubiquinone.</text>
</comment>
<proteinExistence type="inferred from homology"/>
<evidence type="ECO:0000256" key="7">
    <source>
        <dbReference type="ARBA" id="ARBA00023128"/>
    </source>
</evidence>
<keyword evidence="9" id="KW-0999">Mitochondrion inner membrane</keyword>